<dbReference type="InterPro" id="IPR004201">
    <property type="entry name" value="Cdc48_dom2"/>
</dbReference>
<dbReference type="EC" id="3.4.24.-" evidence="11"/>
<dbReference type="InterPro" id="IPR027417">
    <property type="entry name" value="P-loop_NTPase"/>
</dbReference>
<dbReference type="Gene3D" id="1.10.8.60">
    <property type="match status" value="2"/>
</dbReference>
<proteinExistence type="inferred from homology"/>
<dbReference type="EMBL" id="QFGA01000001">
    <property type="protein sequence ID" value="TEB07187.1"/>
    <property type="molecule type" value="Genomic_DNA"/>
</dbReference>
<comment type="caution">
    <text evidence="11">The sequence shown here is derived from an EMBL/GenBank/DDBJ whole genome shotgun (WGS) entry which is preliminary data.</text>
</comment>
<keyword evidence="11" id="KW-0645">Protease</keyword>
<dbReference type="SUPFAM" id="SSF52540">
    <property type="entry name" value="P-loop containing nucleoside triphosphate hydrolases"/>
    <property type="match status" value="2"/>
</dbReference>
<evidence type="ECO:0000259" key="10">
    <source>
        <dbReference type="SMART" id="SM01073"/>
    </source>
</evidence>
<feature type="domain" description="CDC48" evidence="9">
    <location>
        <begin position="105"/>
        <end position="168"/>
    </location>
</feature>
<dbReference type="InterPro" id="IPR003338">
    <property type="entry name" value="CDC4_N-term_subdom"/>
</dbReference>
<dbReference type="GO" id="GO:0008237">
    <property type="term" value="F:metallopeptidase activity"/>
    <property type="evidence" value="ECO:0007669"/>
    <property type="project" value="UniProtKB-KW"/>
</dbReference>
<evidence type="ECO:0000313" key="11">
    <source>
        <dbReference type="EMBL" id="TEB07187.1"/>
    </source>
</evidence>
<dbReference type="PROSITE" id="PS00674">
    <property type="entry name" value="AAA"/>
    <property type="match status" value="2"/>
</dbReference>
<evidence type="ECO:0000256" key="7">
    <source>
        <dbReference type="RuleBase" id="RU003651"/>
    </source>
</evidence>
<dbReference type="InterPro" id="IPR029067">
    <property type="entry name" value="CDC48_domain_2-like_sf"/>
</dbReference>
<evidence type="ECO:0000256" key="6">
    <source>
        <dbReference type="ARBA" id="ARBA00022840"/>
    </source>
</evidence>
<dbReference type="Pfam" id="PF17862">
    <property type="entry name" value="AAA_lid_3"/>
    <property type="match status" value="2"/>
</dbReference>
<keyword evidence="3" id="KW-0963">Cytoplasm</keyword>
<dbReference type="Pfam" id="PF02359">
    <property type="entry name" value="CDC48_N"/>
    <property type="match status" value="1"/>
</dbReference>
<dbReference type="Gene3D" id="3.40.50.300">
    <property type="entry name" value="P-loop containing nucleotide triphosphate hydrolases"/>
    <property type="match status" value="2"/>
</dbReference>
<evidence type="ECO:0000313" key="12">
    <source>
        <dbReference type="Proteomes" id="UP000298324"/>
    </source>
</evidence>
<keyword evidence="11" id="KW-0482">Metalloprotease</keyword>
<evidence type="ECO:0000256" key="2">
    <source>
        <dbReference type="ARBA" id="ARBA00009833"/>
    </source>
</evidence>
<keyword evidence="5 7" id="KW-0547">Nucleotide-binding</keyword>
<dbReference type="InterPro" id="IPR050168">
    <property type="entry name" value="AAA_ATPase_domain"/>
</dbReference>
<dbReference type="PANTHER" id="PTHR23077:SF171">
    <property type="entry name" value="NUCLEAR VALOSIN-CONTAINING PROTEIN-LIKE"/>
    <property type="match status" value="1"/>
</dbReference>
<dbReference type="PANTHER" id="PTHR23077">
    <property type="entry name" value="AAA-FAMILY ATPASE"/>
    <property type="match status" value="1"/>
</dbReference>
<dbReference type="InterPro" id="IPR009010">
    <property type="entry name" value="Asp_de-COase-like_dom_sf"/>
</dbReference>
<dbReference type="Gene3D" id="3.10.330.10">
    <property type="match status" value="1"/>
</dbReference>
<dbReference type="AlphaFoldDB" id="A0A4Y7RFT2"/>
<dbReference type="Proteomes" id="UP000298324">
    <property type="component" value="Unassembled WGS sequence"/>
</dbReference>
<comment type="subcellular location">
    <subcellularLocation>
        <location evidence="1">Cytoplasm</location>
    </subcellularLocation>
</comment>
<sequence length="719" mass="78449">MNEQLTFIVAKALGKDVGRGIARMDPADIQALGLEIGELVAISAGRRTAARVLPAHSEYRGKKLLQIDGIIRENAGVSLGDTVPVSSVASRNAKKIIMTPIGSGTTQMDAAFISRSLQGMPLIKGDKVRISLLGLRNQEFVIEDTIPEGFVLLKKDTVVEVLQLKGSGIKKANQITYEDIGGMGKELGRIREMIELPLKYPALFQHLGVEPPKGVLLCGPPGTGKTLIARAVANEAGAYFLSVNGPEVINKFYGESEAKLREIFEKAAQKSRSIIFLDEIDAIAPKRVEVTGEVEKRVVAQLLTLMDGLSSRGQVIVIGATNIPDALDPALRRPGRFDREINIGVPDYKGRMEILQIHTRGMPLEEDVDLERVAELTGGFVGADLLALCRESAMHRIRKYLPHLEPLTEGLPADLVARLRVSMQDFLQALEEVEPSATREFLVEVPNVGWEDVGGLDEIKQHLCETVEWPLKYEELFDQAGAQASRGILLYGPPGTGKTLLARAMANVANANFISIKGPSLLSKWVGESEKAVREVFRKARQAAPCIIFFDEIDALVSSRGMGGGAVAERVLSQLLTEMDGIEELRRVVVLGATNRLDLIDPALLRPGRFDLQLQLGLPDCAARRQILAVHTRKRPVAEDVDLDGLAVETAGFSGAEIHHLCNRAALAAVREYLTQNLKSQPEPPAITLCNKHFRLALAELKSWATPDDPRKARPEATE</sequence>
<dbReference type="SMART" id="SM01072">
    <property type="entry name" value="CDC48_2"/>
    <property type="match status" value="1"/>
</dbReference>
<evidence type="ECO:0000259" key="9">
    <source>
        <dbReference type="SMART" id="SM01072"/>
    </source>
</evidence>
<gene>
    <name evidence="11" type="primary">ftsH_2</name>
    <name evidence="11" type="ORF">Psch_00730</name>
</gene>
<keyword evidence="11" id="KW-0378">Hydrolase</keyword>
<dbReference type="InterPro" id="IPR003959">
    <property type="entry name" value="ATPase_AAA_core"/>
</dbReference>
<comment type="similarity">
    <text evidence="2">Belongs to the AAA ATPase family. CDC48 subfamily.</text>
</comment>
<evidence type="ECO:0000259" key="8">
    <source>
        <dbReference type="SMART" id="SM00382"/>
    </source>
</evidence>
<evidence type="ECO:0000256" key="4">
    <source>
        <dbReference type="ARBA" id="ARBA00022737"/>
    </source>
</evidence>
<protein>
    <submittedName>
        <fullName evidence="11">ATP-dependent zinc metalloprotease FtsH</fullName>
        <ecNumber evidence="11">3.4.24.-</ecNumber>
    </submittedName>
</protein>
<dbReference type="RefSeq" id="WP_206663717.1">
    <property type="nucleotide sequence ID" value="NZ_QFGA01000001.1"/>
</dbReference>
<dbReference type="Pfam" id="PF00004">
    <property type="entry name" value="AAA"/>
    <property type="match status" value="2"/>
</dbReference>
<dbReference type="GO" id="GO:0005737">
    <property type="term" value="C:cytoplasm"/>
    <property type="evidence" value="ECO:0007669"/>
    <property type="project" value="UniProtKB-SubCell"/>
</dbReference>
<name>A0A4Y7RFT2_9FIRM</name>
<dbReference type="SUPFAM" id="SSF54585">
    <property type="entry name" value="Cdc48 domain 2-like"/>
    <property type="match status" value="1"/>
</dbReference>
<dbReference type="CDD" id="cd19511">
    <property type="entry name" value="RecA-like_CDC48_r2-like"/>
    <property type="match status" value="1"/>
</dbReference>
<dbReference type="GO" id="GO:0006508">
    <property type="term" value="P:proteolysis"/>
    <property type="evidence" value="ECO:0007669"/>
    <property type="project" value="UniProtKB-KW"/>
</dbReference>
<dbReference type="GO" id="GO:0016887">
    <property type="term" value="F:ATP hydrolysis activity"/>
    <property type="evidence" value="ECO:0007669"/>
    <property type="project" value="InterPro"/>
</dbReference>
<dbReference type="NCBIfam" id="TIGR01243">
    <property type="entry name" value="CDC48"/>
    <property type="match status" value="1"/>
</dbReference>
<evidence type="ECO:0000256" key="5">
    <source>
        <dbReference type="ARBA" id="ARBA00022741"/>
    </source>
</evidence>
<keyword evidence="4" id="KW-0677">Repeat</keyword>
<dbReference type="GO" id="GO:0005524">
    <property type="term" value="F:ATP binding"/>
    <property type="evidence" value="ECO:0007669"/>
    <property type="project" value="UniProtKB-KW"/>
</dbReference>
<dbReference type="SUPFAM" id="SSF50692">
    <property type="entry name" value="ADC-like"/>
    <property type="match status" value="1"/>
</dbReference>
<dbReference type="FunFam" id="2.40.40.20:FF:000007">
    <property type="entry name" value="AAA family ATPase"/>
    <property type="match status" value="1"/>
</dbReference>
<dbReference type="Gene3D" id="2.40.40.20">
    <property type="match status" value="1"/>
</dbReference>
<evidence type="ECO:0000256" key="1">
    <source>
        <dbReference type="ARBA" id="ARBA00004496"/>
    </source>
</evidence>
<dbReference type="PROSITE" id="PS50890">
    <property type="entry name" value="PUA"/>
    <property type="match status" value="1"/>
</dbReference>
<reference evidence="11 12" key="1">
    <citation type="journal article" date="2018" name="Environ. Microbiol.">
        <title>Novel energy conservation strategies and behaviour of Pelotomaculum schinkii driving syntrophic propionate catabolism.</title>
        <authorList>
            <person name="Hidalgo-Ahumada C.A.P."/>
            <person name="Nobu M.K."/>
            <person name="Narihiro T."/>
            <person name="Tamaki H."/>
            <person name="Liu W.T."/>
            <person name="Kamagata Y."/>
            <person name="Stams A.J.M."/>
            <person name="Imachi H."/>
            <person name="Sousa D.Z."/>
        </authorList>
    </citation>
    <scope>NUCLEOTIDE SEQUENCE [LARGE SCALE GENOMIC DNA]</scope>
    <source>
        <strain evidence="11 12">HH</strain>
    </source>
</reference>
<dbReference type="SMART" id="SM01073">
    <property type="entry name" value="CDC48_N"/>
    <property type="match status" value="1"/>
</dbReference>
<keyword evidence="12" id="KW-1185">Reference proteome</keyword>
<dbReference type="FunFam" id="3.40.50.300:FF:000012">
    <property type="entry name" value="Transitional endoplasmic reticulum ATPase"/>
    <property type="match status" value="1"/>
</dbReference>
<feature type="domain" description="AAA+ ATPase" evidence="8">
    <location>
        <begin position="211"/>
        <end position="347"/>
    </location>
</feature>
<organism evidence="11 12">
    <name type="scientific">Pelotomaculum schinkii</name>
    <dbReference type="NCBI Taxonomy" id="78350"/>
    <lineage>
        <taxon>Bacteria</taxon>
        <taxon>Bacillati</taxon>
        <taxon>Bacillota</taxon>
        <taxon>Clostridia</taxon>
        <taxon>Eubacteriales</taxon>
        <taxon>Desulfotomaculaceae</taxon>
        <taxon>Pelotomaculum</taxon>
    </lineage>
</organism>
<dbReference type="SMART" id="SM00382">
    <property type="entry name" value="AAA"/>
    <property type="match status" value="2"/>
</dbReference>
<feature type="domain" description="AAA+ ATPase" evidence="8">
    <location>
        <begin position="484"/>
        <end position="620"/>
    </location>
</feature>
<dbReference type="FunFam" id="1.10.8.60:FF:000057">
    <property type="entry name" value="AAA family ATPase, CDC48 subfamily"/>
    <property type="match status" value="1"/>
</dbReference>
<dbReference type="FunFam" id="3.40.50.300:FF:000567">
    <property type="entry name" value="ATPase, AAA family protein"/>
    <property type="match status" value="1"/>
</dbReference>
<feature type="domain" description="CDC48 N-terminal subdomain" evidence="10">
    <location>
        <begin position="6"/>
        <end position="90"/>
    </location>
</feature>
<keyword evidence="6 7" id="KW-0067">ATP-binding</keyword>
<evidence type="ECO:0000256" key="3">
    <source>
        <dbReference type="ARBA" id="ARBA00022490"/>
    </source>
</evidence>
<dbReference type="InterPro" id="IPR041569">
    <property type="entry name" value="AAA_lid_3"/>
</dbReference>
<dbReference type="InterPro" id="IPR003960">
    <property type="entry name" value="ATPase_AAA_CS"/>
</dbReference>
<dbReference type="Pfam" id="PF02933">
    <property type="entry name" value="CDC48_2"/>
    <property type="match status" value="1"/>
</dbReference>
<dbReference type="InterPro" id="IPR005938">
    <property type="entry name" value="AAA_ATPase_CDC48"/>
</dbReference>
<dbReference type="InterPro" id="IPR003593">
    <property type="entry name" value="AAA+_ATPase"/>
</dbReference>
<accession>A0A4Y7RFT2</accession>